<evidence type="ECO:0000313" key="2">
    <source>
        <dbReference type="Proteomes" id="UP001607303"/>
    </source>
</evidence>
<feature type="non-terminal residue" evidence="1">
    <location>
        <position position="1"/>
    </location>
</feature>
<evidence type="ECO:0000313" key="1">
    <source>
        <dbReference type="EMBL" id="KAL2738192.1"/>
    </source>
</evidence>
<name>A0ABD2BZI3_VESMC</name>
<accession>A0ABD2BZI3</accession>
<dbReference type="Proteomes" id="UP001607303">
    <property type="component" value="Unassembled WGS sequence"/>
</dbReference>
<gene>
    <name evidence="1" type="ORF">V1477_011551</name>
</gene>
<reference evidence="1 2" key="1">
    <citation type="journal article" date="2024" name="Ann. Entomol. Soc. Am.">
        <title>Genomic analyses of the southern and eastern yellowjacket wasps (Hymenoptera: Vespidae) reveal evolutionary signatures of social life.</title>
        <authorList>
            <person name="Catto M.A."/>
            <person name="Caine P.B."/>
            <person name="Orr S.E."/>
            <person name="Hunt B.G."/>
            <person name="Goodisman M.A.D."/>
        </authorList>
    </citation>
    <scope>NUCLEOTIDE SEQUENCE [LARGE SCALE GENOMIC DNA]</scope>
    <source>
        <strain evidence="1">232</strain>
        <tissue evidence="1">Head and thorax</tissue>
    </source>
</reference>
<keyword evidence="2" id="KW-1185">Reference proteome</keyword>
<protein>
    <submittedName>
        <fullName evidence="1">Uncharacterized protein</fullName>
    </submittedName>
</protein>
<proteinExistence type="predicted"/>
<comment type="caution">
    <text evidence="1">The sequence shown here is derived from an EMBL/GenBank/DDBJ whole genome shotgun (WGS) entry which is preliminary data.</text>
</comment>
<sequence>HTLGLWVGGVDGGGGGGGGGGSGGRRGGWEEWVHYVAVNASLPSVCRLAIFSMDYPLDMMTLCTDLSFTTTGCPGIHRRLTSGETTSTTSTVLNGQSLRRFPDCPVGLSTLKQTP</sequence>
<dbReference type="EMBL" id="JAYRBN010000063">
    <property type="protein sequence ID" value="KAL2738192.1"/>
    <property type="molecule type" value="Genomic_DNA"/>
</dbReference>
<organism evidence="1 2">
    <name type="scientific">Vespula maculifrons</name>
    <name type="common">Eastern yellow jacket</name>
    <name type="synonym">Wasp</name>
    <dbReference type="NCBI Taxonomy" id="7453"/>
    <lineage>
        <taxon>Eukaryota</taxon>
        <taxon>Metazoa</taxon>
        <taxon>Ecdysozoa</taxon>
        <taxon>Arthropoda</taxon>
        <taxon>Hexapoda</taxon>
        <taxon>Insecta</taxon>
        <taxon>Pterygota</taxon>
        <taxon>Neoptera</taxon>
        <taxon>Endopterygota</taxon>
        <taxon>Hymenoptera</taxon>
        <taxon>Apocrita</taxon>
        <taxon>Aculeata</taxon>
        <taxon>Vespoidea</taxon>
        <taxon>Vespidae</taxon>
        <taxon>Vespinae</taxon>
        <taxon>Vespula</taxon>
    </lineage>
</organism>
<dbReference type="AlphaFoldDB" id="A0ABD2BZI3"/>